<accession>A0A7X4YMQ7</accession>
<dbReference type="EMBL" id="JAAAMU010000002">
    <property type="protein sequence ID" value="NBC68274.1"/>
    <property type="molecule type" value="Genomic_DNA"/>
</dbReference>
<sequence length="325" mass="37540">MYHRGHLRPQDLESFAKQAFGTGYRPVKTERLYGGAQKVIYKVDFANGFACLLYVWDLSQNYFQEEIEDADAPSWNSYGANLFAANQAFLKQNGIRTAALYAMNRERTQYPFDYAFVEFIAGPKLEAYLDDASPRSEPLMEQLSDLLRRMHGLRRETYGPVDGCEDQLIPCHRYQLMNALRQLDYAAQHVASVAAHREQLIQRMHDLEQQIKPRQNYGLVHGELGPDHLLVKNDAELCLIDIEGASFYDVEHEHGFLRLRFGSWYRHLQDDALDADRLAFYQLHHYISCTSGGLKLLQRGFRDEALARKIFEHNLRSALAFIGRS</sequence>
<feature type="domain" description="Aminoglycoside phosphotransferase" evidence="1">
    <location>
        <begin position="83"/>
        <end position="277"/>
    </location>
</feature>
<dbReference type="PANTHER" id="PTHR21310">
    <property type="entry name" value="AMINOGLYCOSIDE PHOSPHOTRANSFERASE-RELATED-RELATED"/>
    <property type="match status" value="1"/>
</dbReference>
<dbReference type="OrthoDB" id="3328272at2"/>
<organism evidence="2 3">
    <name type="scientific">Paenibacillus sacheonensis</name>
    <dbReference type="NCBI Taxonomy" id="742054"/>
    <lineage>
        <taxon>Bacteria</taxon>
        <taxon>Bacillati</taxon>
        <taxon>Bacillota</taxon>
        <taxon>Bacilli</taxon>
        <taxon>Bacillales</taxon>
        <taxon>Paenibacillaceae</taxon>
        <taxon>Paenibacillus</taxon>
    </lineage>
</organism>
<dbReference type="RefSeq" id="WP_161694915.1">
    <property type="nucleotide sequence ID" value="NZ_JAAAMU010000002.1"/>
</dbReference>
<dbReference type="AlphaFoldDB" id="A0A7X4YMQ7"/>
<reference evidence="2 3" key="1">
    <citation type="submission" date="2020-01" db="EMBL/GenBank/DDBJ databases">
        <title>Paenibacillus soybeanensis sp. nov. isolated from the nodules of soybean (Glycine max(L.) Merr).</title>
        <authorList>
            <person name="Wang H."/>
        </authorList>
    </citation>
    <scope>NUCLEOTIDE SEQUENCE [LARGE SCALE GENOMIC DNA]</scope>
    <source>
        <strain evidence="2 3">DSM 23054</strain>
    </source>
</reference>
<dbReference type="Proteomes" id="UP000558113">
    <property type="component" value="Unassembled WGS sequence"/>
</dbReference>
<evidence type="ECO:0000313" key="3">
    <source>
        <dbReference type="Proteomes" id="UP000558113"/>
    </source>
</evidence>
<dbReference type="Pfam" id="PF01636">
    <property type="entry name" value="APH"/>
    <property type="match status" value="1"/>
</dbReference>
<dbReference type="GO" id="GO:0016740">
    <property type="term" value="F:transferase activity"/>
    <property type="evidence" value="ECO:0007669"/>
    <property type="project" value="UniProtKB-KW"/>
</dbReference>
<keyword evidence="2" id="KW-0808">Transferase</keyword>
<dbReference type="PANTHER" id="PTHR21310:SF39">
    <property type="entry name" value="AMINOGLYCOSIDE PHOSPHOTRANSFERASE DOMAIN-CONTAINING PROTEIN"/>
    <property type="match status" value="1"/>
</dbReference>
<evidence type="ECO:0000313" key="2">
    <source>
        <dbReference type="EMBL" id="NBC68274.1"/>
    </source>
</evidence>
<dbReference type="InterPro" id="IPR011009">
    <property type="entry name" value="Kinase-like_dom_sf"/>
</dbReference>
<gene>
    <name evidence="2" type="ORF">GT003_04580</name>
</gene>
<comment type="caution">
    <text evidence="2">The sequence shown here is derived from an EMBL/GenBank/DDBJ whole genome shotgun (WGS) entry which is preliminary data.</text>
</comment>
<keyword evidence="3" id="KW-1185">Reference proteome</keyword>
<dbReference type="InterPro" id="IPR002575">
    <property type="entry name" value="Aminoglycoside_PTrfase"/>
</dbReference>
<dbReference type="InterPro" id="IPR051678">
    <property type="entry name" value="AGP_Transferase"/>
</dbReference>
<protein>
    <submittedName>
        <fullName evidence="2">Phosphotransferase</fullName>
    </submittedName>
</protein>
<name>A0A7X4YMQ7_9BACL</name>
<proteinExistence type="predicted"/>
<dbReference type="Gene3D" id="3.90.1200.10">
    <property type="match status" value="1"/>
</dbReference>
<dbReference type="SUPFAM" id="SSF56112">
    <property type="entry name" value="Protein kinase-like (PK-like)"/>
    <property type="match status" value="1"/>
</dbReference>
<evidence type="ECO:0000259" key="1">
    <source>
        <dbReference type="Pfam" id="PF01636"/>
    </source>
</evidence>